<feature type="compositionally biased region" description="Polar residues" evidence="1">
    <location>
        <begin position="634"/>
        <end position="643"/>
    </location>
</feature>
<feature type="compositionally biased region" description="Low complexity" evidence="1">
    <location>
        <begin position="1009"/>
        <end position="1025"/>
    </location>
</feature>
<feature type="compositionally biased region" description="Basic and acidic residues" evidence="1">
    <location>
        <begin position="1321"/>
        <end position="1330"/>
    </location>
</feature>
<feature type="region of interest" description="Disordered" evidence="1">
    <location>
        <begin position="1207"/>
        <end position="1574"/>
    </location>
</feature>
<feature type="compositionally biased region" description="Polar residues" evidence="1">
    <location>
        <begin position="1516"/>
        <end position="1533"/>
    </location>
</feature>
<sequence>MESTDVQQQQQQQEVVVSAADCAEKEPEENMEVTTEDAGDKPQETSEKAEETVTMDVEEVKDVVPVTPEDESRNEKSTPESSEVKEENSVDVVCGTPPPRVNRRRRSTFGQSYNSARKRGRRKTGDQSEQGISNQSEDSKESQSQTREKGSDQSVGSTNESGPSGLWYNQPLTPGNQSYSSMTASSSQSDGKHAAGVNKSGRRISKSPDQSGGSIGKATSPQSDCSTSQTSPKMGKLPPNMPSPVIKLVRLSNKEIKKFSPSKAEKKLSPSDEPALGKLKKGLKPSWPLKDDTQNSNDDFSDLKPLDKSVDGKESNAETTAEHYLLDTKSPPREVKRRGRTPLRRKSSKLEEVDIETTVKKDISPAKSIEVIPETELQESEVGSTTGNLSFEGPEDLSLKGVSKENPEPCPSQDQDVSQQSDAGEEEKAVVRRKPGRPPKKKVGRPPKRKSTPSSSCDIDSSQEAGSLSLEEQKTSSLESVLKEEPCTSQDYNADTSSQQSNTESVSDYASSRPEESQTKELSDKKEVEAADKWQELESSEDDLPLSQVAKQTKQLAGDEKTSKDEEESVPNLLGVPNTVSEEKEDNGCGSVVAEMMDSESLFSGYREEGGAASGQSVVLSADTQDQSIEDTEQQNADTVGSNSEEEPEIIADSQCDPSGDMFGNGETPLIWKTLEMESANEQPVEESAANEEMESTDIQDQEPTNEKPEASDIQVSPAKNTEQGVSNEEEGDSQRDYKILRLKGASPVALRLRSKTAFSPTSGELKPKGPEQEADVETEEVPDENVTTTKEIEKEEELSIPVDSETPAEPSSSRRTKKVGRKPKTSQDAGGQTPQSEKKRRLSTKARRSITRKQKSLDLEDVKEKVSETESDLAGPKEDLPEESADVSCLDTSTEDLPKVEDVLEDSPKTSTPNKRLKKSTTLAKIRGRRHSTGAVMFYSRKDTPRSARSAVKVSTHLKHARFSPPQKSDFHSSRGLLSLRMAQRKHELHKSSVSTKLEYLMTASQGSPTRTSDPTNPSSPTSSNQGFAAAVANQSSPSISDSSSTSESPPGFAPYLKMYSPSASPSARGILKKRLRKRGSQKVNSPSPPNKVRRVSFADPIEMSSDDQSEPKRSTKPVSRCLELPRPQIPPSPLVTTSPTGAAITSLEQNKAELARGLNQLVHARNIHTIGDISALTPLEVNSLPIRTPKVATLKKALEKFHNQLETKKLRQTSGNKTEATESLTTEDSDDKTEETATLKSAPEKDQVSAETEPMEENDQLSALPEPKEERDQMAMPAEPTKNNNESTEPEPVEENDCVPPTQEEPTEKDHGSSQAESTEDKDQRLAEQEPIEETDDGSAVIEPATEDLGLTQPEITENNWSNQPKTTEEEDHGSTPLEPTDIDHESIVPEPTDVDHESTVHKATTEADPESTTLKPTGESTHGSVQLEPMQETDHGSIQPELTKEMDHGSSQTEPSKEKSHSSTQAESSKESDHGSTPSEPTEKSDHRSAQPEPTADSAQLSSLPETTEEGDQQSVVDLTSETSEASDQPSVVDITNEVNQPSTAAQLTEERSYSFTSLNPSEENDPPSIVMQGTEVRNQGMPEDFDSVTALADDTSVPSSVESSPVRGGLPYFPIFSGSGASAVSTDRLDMDSILENVNSMSAAQRALDALDESTDMFSTAAEVGSPVVDMLRGLVSMDEDDVARQADAMATSVMATTEDATTAVEGTQPFDVTLQELSSREMNFFESLSALNERATQGEFSGLPSSQINAIHQMLNRMMMLAVSELQTRCVSPRQRHNKKQ</sequence>
<feature type="compositionally biased region" description="Basic residues" evidence="1">
    <location>
        <begin position="839"/>
        <end position="855"/>
    </location>
</feature>
<reference evidence="3" key="2">
    <citation type="submission" date="2025-08" db="UniProtKB">
        <authorList>
            <consortium name="RefSeq"/>
        </authorList>
    </citation>
    <scope>IDENTIFICATION</scope>
    <source>
        <strain evidence="3">S238N-H82</strain>
        <tissue evidence="3">Testes</tissue>
    </source>
</reference>
<feature type="compositionally biased region" description="Basic residues" evidence="1">
    <location>
        <begin position="815"/>
        <end position="825"/>
    </location>
</feature>
<feature type="compositionally biased region" description="Polar residues" evidence="1">
    <location>
        <begin position="127"/>
        <end position="136"/>
    </location>
</feature>
<feature type="compositionally biased region" description="Basic and acidic residues" evidence="1">
    <location>
        <begin position="252"/>
        <end position="270"/>
    </location>
</feature>
<dbReference type="OrthoDB" id="5399929at2759"/>
<feature type="compositionally biased region" description="Polar residues" evidence="1">
    <location>
        <begin position="1413"/>
        <end position="1427"/>
    </location>
</feature>
<feature type="compositionally biased region" description="Acidic residues" evidence="1">
    <location>
        <begin position="1290"/>
        <end position="1299"/>
    </location>
</feature>
<dbReference type="KEGG" id="bfo:118424964"/>
<feature type="compositionally biased region" description="Polar residues" evidence="1">
    <location>
        <begin position="1540"/>
        <end position="1550"/>
    </location>
</feature>
<feature type="compositionally biased region" description="Acidic residues" evidence="1">
    <location>
        <begin position="773"/>
        <end position="784"/>
    </location>
</feature>
<dbReference type="OMA" id="EPTDMDR"/>
<feature type="compositionally biased region" description="Basic residues" evidence="1">
    <location>
        <begin position="335"/>
        <end position="347"/>
    </location>
</feature>
<evidence type="ECO:0000256" key="1">
    <source>
        <dbReference type="SAM" id="MobiDB-lite"/>
    </source>
</evidence>
<evidence type="ECO:0000313" key="3">
    <source>
        <dbReference type="RefSeq" id="XP_035689666.1"/>
    </source>
</evidence>
<keyword evidence="2" id="KW-1185">Reference proteome</keyword>
<feature type="compositionally biased region" description="Polar residues" evidence="1">
    <location>
        <begin position="614"/>
        <end position="627"/>
    </location>
</feature>
<feature type="compositionally biased region" description="Low complexity" evidence="1">
    <location>
        <begin position="1037"/>
        <end position="1052"/>
    </location>
</feature>
<proteinExistence type="predicted"/>
<dbReference type="RefSeq" id="XP_035689666.1">
    <property type="nucleotide sequence ID" value="XM_035833773.1"/>
</dbReference>
<feature type="compositionally biased region" description="Basic residues" evidence="1">
    <location>
        <begin position="1072"/>
        <end position="1082"/>
    </location>
</feature>
<evidence type="ECO:0000313" key="2">
    <source>
        <dbReference type="Proteomes" id="UP000001554"/>
    </source>
</evidence>
<feature type="compositionally biased region" description="Polar residues" evidence="1">
    <location>
        <begin position="207"/>
        <end position="232"/>
    </location>
</feature>
<feature type="compositionally biased region" description="Basic and acidic residues" evidence="1">
    <location>
        <begin position="1484"/>
        <end position="1493"/>
    </location>
</feature>
<feature type="compositionally biased region" description="Basic and acidic residues" evidence="1">
    <location>
        <begin position="1384"/>
        <end position="1408"/>
    </location>
</feature>
<feature type="compositionally biased region" description="Acidic residues" evidence="1">
    <location>
        <begin position="689"/>
        <end position="701"/>
    </location>
</feature>
<feature type="compositionally biased region" description="Acidic residues" evidence="1">
    <location>
        <begin position="26"/>
        <end position="37"/>
    </location>
</feature>
<feature type="region of interest" description="Disordered" evidence="1">
    <location>
        <begin position="1"/>
        <end position="587"/>
    </location>
</feature>
<feature type="compositionally biased region" description="Polar residues" evidence="1">
    <location>
        <begin position="487"/>
        <end position="510"/>
    </location>
</feature>
<name>A0A9J7LVW9_BRAFL</name>
<feature type="compositionally biased region" description="Basic and acidic residues" evidence="1">
    <location>
        <begin position="301"/>
        <end position="334"/>
    </location>
</feature>
<feature type="compositionally biased region" description="Low complexity" evidence="1">
    <location>
        <begin position="412"/>
        <end position="422"/>
    </location>
</feature>
<feature type="compositionally biased region" description="Basic and acidic residues" evidence="1">
    <location>
        <begin position="348"/>
        <end position="364"/>
    </location>
</feature>
<feature type="compositionally biased region" description="Basic and acidic residues" evidence="1">
    <location>
        <begin position="897"/>
        <end position="909"/>
    </location>
</feature>
<organism evidence="2 3">
    <name type="scientific">Branchiostoma floridae</name>
    <name type="common">Florida lancelet</name>
    <name type="synonym">Amphioxus</name>
    <dbReference type="NCBI Taxonomy" id="7739"/>
    <lineage>
        <taxon>Eukaryota</taxon>
        <taxon>Metazoa</taxon>
        <taxon>Chordata</taxon>
        <taxon>Cephalochordata</taxon>
        <taxon>Leptocardii</taxon>
        <taxon>Amphioxiformes</taxon>
        <taxon>Branchiostomatidae</taxon>
        <taxon>Branchiostoma</taxon>
    </lineage>
</organism>
<feature type="compositionally biased region" description="Polar residues" evidence="1">
    <location>
        <begin position="1500"/>
        <end position="1509"/>
    </location>
</feature>
<feature type="compositionally biased region" description="Basic and acidic residues" evidence="1">
    <location>
        <begin position="1236"/>
        <end position="1250"/>
    </location>
</feature>
<feature type="compositionally biased region" description="Basic residues" evidence="1">
    <location>
        <begin position="431"/>
        <end position="451"/>
    </location>
</feature>
<dbReference type="Proteomes" id="UP000001554">
    <property type="component" value="Chromosome 10"/>
</dbReference>
<protein>
    <submittedName>
        <fullName evidence="3">Telomere-associated protein RIF1-like</fullName>
    </submittedName>
</protein>
<reference evidence="2" key="1">
    <citation type="journal article" date="2020" name="Nat. Ecol. Evol.">
        <title>Deeply conserved synteny resolves early events in vertebrate evolution.</title>
        <authorList>
            <person name="Simakov O."/>
            <person name="Marletaz F."/>
            <person name="Yue J.X."/>
            <person name="O'Connell B."/>
            <person name="Jenkins J."/>
            <person name="Brandt A."/>
            <person name="Calef R."/>
            <person name="Tung C.H."/>
            <person name="Huang T.K."/>
            <person name="Schmutz J."/>
            <person name="Satoh N."/>
            <person name="Yu J.K."/>
            <person name="Putnam N.H."/>
            <person name="Green R.E."/>
            <person name="Rokhsar D.S."/>
        </authorList>
    </citation>
    <scope>NUCLEOTIDE SEQUENCE [LARGE SCALE GENOMIC DNA]</scope>
    <source>
        <strain evidence="2">S238N-H82</strain>
    </source>
</reference>
<feature type="compositionally biased region" description="Basic and acidic residues" evidence="1">
    <location>
        <begin position="38"/>
        <end position="51"/>
    </location>
</feature>
<feature type="compositionally biased region" description="Basic and acidic residues" evidence="1">
    <location>
        <begin position="137"/>
        <end position="151"/>
    </location>
</feature>
<feature type="compositionally biased region" description="Low complexity" evidence="1">
    <location>
        <begin position="452"/>
        <end position="462"/>
    </location>
</feature>
<dbReference type="CDD" id="cd14267">
    <property type="entry name" value="Rif1_CTD_C-II_like"/>
    <property type="match status" value="1"/>
</dbReference>
<feature type="compositionally biased region" description="Polar residues" evidence="1">
    <location>
        <begin position="152"/>
        <end position="162"/>
    </location>
</feature>
<dbReference type="GeneID" id="118424964"/>
<feature type="compositionally biased region" description="Basic and acidic residues" evidence="1">
    <location>
        <begin position="513"/>
        <end position="536"/>
    </location>
</feature>
<feature type="compositionally biased region" description="Polar residues" evidence="1">
    <location>
        <begin position="827"/>
        <end position="836"/>
    </location>
</feature>
<feature type="compositionally biased region" description="Polar residues" evidence="1">
    <location>
        <begin position="1356"/>
        <end position="1368"/>
    </location>
</feature>
<feature type="region of interest" description="Disordered" evidence="1">
    <location>
        <begin position="606"/>
        <end position="1120"/>
    </location>
</feature>
<feature type="compositionally biased region" description="Low complexity" evidence="1">
    <location>
        <begin position="178"/>
        <end position="189"/>
    </location>
</feature>
<gene>
    <name evidence="3" type="primary">LOC118424964</name>
</gene>
<feature type="compositionally biased region" description="Basic and acidic residues" evidence="1">
    <location>
        <begin position="856"/>
        <end position="869"/>
    </location>
</feature>
<feature type="compositionally biased region" description="Polar residues" evidence="1">
    <location>
        <begin position="714"/>
        <end position="727"/>
    </location>
</feature>
<feature type="compositionally biased region" description="Basic and acidic residues" evidence="1">
    <location>
        <begin position="70"/>
        <end position="88"/>
    </location>
</feature>
<feature type="compositionally biased region" description="Low complexity" evidence="1">
    <location>
        <begin position="1"/>
        <end position="17"/>
    </location>
</feature>
<accession>A0A9J7LVW9</accession>